<organism evidence="3 4">
    <name type="scientific">Cuscuta epithymum</name>
    <dbReference type="NCBI Taxonomy" id="186058"/>
    <lineage>
        <taxon>Eukaryota</taxon>
        <taxon>Viridiplantae</taxon>
        <taxon>Streptophyta</taxon>
        <taxon>Embryophyta</taxon>
        <taxon>Tracheophyta</taxon>
        <taxon>Spermatophyta</taxon>
        <taxon>Magnoliopsida</taxon>
        <taxon>eudicotyledons</taxon>
        <taxon>Gunneridae</taxon>
        <taxon>Pentapetalae</taxon>
        <taxon>asterids</taxon>
        <taxon>lamiids</taxon>
        <taxon>Solanales</taxon>
        <taxon>Convolvulaceae</taxon>
        <taxon>Cuscuteae</taxon>
        <taxon>Cuscuta</taxon>
        <taxon>Cuscuta subgen. Cuscuta</taxon>
    </lineage>
</organism>
<dbReference type="InterPro" id="IPR044824">
    <property type="entry name" value="MAIN-like"/>
</dbReference>
<sequence>MSWRLGAGHLRVESGGFGTKQTENRNSVHVLPTGTPYLPELRQVIQHQHLPYGCRWIVPKSYKNAPRHCVRLYRDLLDRMSESQFDFFPYPFNTLPHICVDDIQLWAYEGMLIFCNMAERHYPDRFLRQYYIMFDIPQDAKQGNDHHTSRSAVSTSVLTM</sequence>
<dbReference type="Pfam" id="PF10536">
    <property type="entry name" value="PMD"/>
    <property type="match status" value="1"/>
</dbReference>
<dbReference type="EMBL" id="CAMAPF010000937">
    <property type="protein sequence ID" value="CAH9125469.1"/>
    <property type="molecule type" value="Genomic_DNA"/>
</dbReference>
<gene>
    <name evidence="3" type="ORF">CEPIT_LOCUS26789</name>
</gene>
<comment type="caution">
    <text evidence="3">The sequence shown here is derived from an EMBL/GenBank/DDBJ whole genome shotgun (WGS) entry which is preliminary data.</text>
</comment>
<name>A0AAV0EQH8_9ASTE</name>
<evidence type="ECO:0000313" key="4">
    <source>
        <dbReference type="Proteomes" id="UP001152523"/>
    </source>
</evidence>
<evidence type="ECO:0000313" key="3">
    <source>
        <dbReference type="EMBL" id="CAH9125469.1"/>
    </source>
</evidence>
<proteinExistence type="predicted"/>
<dbReference type="InterPro" id="IPR019557">
    <property type="entry name" value="AminoTfrase-like_pln_mobile"/>
</dbReference>
<feature type="domain" description="Aminotransferase-like plant mobile" evidence="2">
    <location>
        <begin position="45"/>
        <end position="146"/>
    </location>
</feature>
<dbReference type="Proteomes" id="UP001152523">
    <property type="component" value="Unassembled WGS sequence"/>
</dbReference>
<accession>A0AAV0EQH8</accession>
<feature type="compositionally biased region" description="Polar residues" evidence="1">
    <location>
        <begin position="150"/>
        <end position="160"/>
    </location>
</feature>
<feature type="region of interest" description="Disordered" evidence="1">
    <location>
        <begin position="141"/>
        <end position="160"/>
    </location>
</feature>
<evidence type="ECO:0000256" key="1">
    <source>
        <dbReference type="SAM" id="MobiDB-lite"/>
    </source>
</evidence>
<protein>
    <recommendedName>
        <fullName evidence="2">Aminotransferase-like plant mobile domain-containing protein</fullName>
    </recommendedName>
</protein>
<dbReference type="GO" id="GO:0010073">
    <property type="term" value="P:meristem maintenance"/>
    <property type="evidence" value="ECO:0007669"/>
    <property type="project" value="InterPro"/>
</dbReference>
<dbReference type="AlphaFoldDB" id="A0AAV0EQH8"/>
<dbReference type="PANTHER" id="PTHR46033:SF8">
    <property type="entry name" value="PROTEIN MAINTENANCE OF MERISTEMS-LIKE"/>
    <property type="match status" value="1"/>
</dbReference>
<reference evidence="3" key="1">
    <citation type="submission" date="2022-07" db="EMBL/GenBank/DDBJ databases">
        <authorList>
            <person name="Macas J."/>
            <person name="Novak P."/>
            <person name="Neumann P."/>
        </authorList>
    </citation>
    <scope>NUCLEOTIDE SEQUENCE</scope>
</reference>
<keyword evidence="4" id="KW-1185">Reference proteome</keyword>
<evidence type="ECO:0000259" key="2">
    <source>
        <dbReference type="Pfam" id="PF10536"/>
    </source>
</evidence>
<dbReference type="PANTHER" id="PTHR46033">
    <property type="entry name" value="PROTEIN MAIN-LIKE 2"/>
    <property type="match status" value="1"/>
</dbReference>